<feature type="compositionally biased region" description="Basic and acidic residues" evidence="1">
    <location>
        <begin position="19"/>
        <end position="34"/>
    </location>
</feature>
<feature type="domain" description="Nuclear pore complex NUP2/50/61" evidence="2">
    <location>
        <begin position="72"/>
        <end position="143"/>
    </location>
</feature>
<organism evidence="3 4">
    <name type="scientific">Orchesella cincta</name>
    <name type="common">Springtail</name>
    <name type="synonym">Podura cincta</name>
    <dbReference type="NCBI Taxonomy" id="48709"/>
    <lineage>
        <taxon>Eukaryota</taxon>
        <taxon>Metazoa</taxon>
        <taxon>Ecdysozoa</taxon>
        <taxon>Arthropoda</taxon>
        <taxon>Hexapoda</taxon>
        <taxon>Collembola</taxon>
        <taxon>Entomobryomorpha</taxon>
        <taxon>Entomobryoidea</taxon>
        <taxon>Orchesellidae</taxon>
        <taxon>Orchesellinae</taxon>
        <taxon>Orchesella</taxon>
    </lineage>
</organism>
<feature type="compositionally biased region" description="Polar residues" evidence="1">
    <location>
        <begin position="121"/>
        <end position="132"/>
    </location>
</feature>
<feature type="compositionally biased region" description="Basic and acidic residues" evidence="1">
    <location>
        <begin position="55"/>
        <end position="65"/>
    </location>
</feature>
<feature type="domain" description="Nuclear pore complex NUP2/50/61" evidence="2">
    <location>
        <begin position="202"/>
        <end position="263"/>
    </location>
</feature>
<accession>A0A1D2NEI5</accession>
<dbReference type="Proteomes" id="UP000094527">
    <property type="component" value="Unassembled WGS sequence"/>
</dbReference>
<keyword evidence="4" id="KW-1185">Reference proteome</keyword>
<dbReference type="STRING" id="48709.A0A1D2NEI5"/>
<dbReference type="OrthoDB" id="10062131at2759"/>
<feature type="compositionally biased region" description="Low complexity" evidence="1">
    <location>
        <begin position="167"/>
        <end position="177"/>
    </location>
</feature>
<protein>
    <submittedName>
        <fullName evidence="3">Nuclear pore complex protein Nup50</fullName>
    </submittedName>
</protein>
<feature type="compositionally biased region" description="Polar residues" evidence="1">
    <location>
        <begin position="287"/>
        <end position="298"/>
    </location>
</feature>
<dbReference type="GO" id="GO:0005643">
    <property type="term" value="C:nuclear pore"/>
    <property type="evidence" value="ECO:0007669"/>
    <property type="project" value="InterPro"/>
</dbReference>
<feature type="region of interest" description="Disordered" evidence="1">
    <location>
        <begin position="287"/>
        <end position="306"/>
    </location>
</feature>
<evidence type="ECO:0000313" key="3">
    <source>
        <dbReference type="EMBL" id="ODN03663.1"/>
    </source>
</evidence>
<comment type="caution">
    <text evidence="3">The sequence shown here is derived from an EMBL/GenBank/DDBJ whole genome shotgun (WGS) entry which is preliminary data.</text>
</comment>
<name>A0A1D2NEI5_ORCCI</name>
<feature type="compositionally biased region" description="Basic and acidic residues" evidence="1">
    <location>
        <begin position="74"/>
        <end position="85"/>
    </location>
</feature>
<reference evidence="3 4" key="1">
    <citation type="journal article" date="2016" name="Genome Biol. Evol.">
        <title>Gene Family Evolution Reflects Adaptation to Soil Environmental Stressors in the Genome of the Collembolan Orchesella cincta.</title>
        <authorList>
            <person name="Faddeeva-Vakhrusheva A."/>
            <person name="Derks M.F."/>
            <person name="Anvar S.Y."/>
            <person name="Agamennone V."/>
            <person name="Suring W."/>
            <person name="Smit S."/>
            <person name="van Straalen N.M."/>
            <person name="Roelofs D."/>
        </authorList>
    </citation>
    <scope>NUCLEOTIDE SEQUENCE [LARGE SCALE GENOMIC DNA]</scope>
    <source>
        <tissue evidence="3">Mixed pool</tissue>
    </source>
</reference>
<feature type="compositionally biased region" description="Basic and acidic residues" evidence="1">
    <location>
        <begin position="94"/>
        <end position="110"/>
    </location>
</feature>
<dbReference type="EMBL" id="LJIJ01000067">
    <property type="protein sequence ID" value="ODN03663.1"/>
    <property type="molecule type" value="Genomic_DNA"/>
</dbReference>
<evidence type="ECO:0000313" key="4">
    <source>
        <dbReference type="Proteomes" id="UP000094527"/>
    </source>
</evidence>
<feature type="compositionally biased region" description="Low complexity" evidence="1">
    <location>
        <begin position="36"/>
        <end position="54"/>
    </location>
</feature>
<feature type="compositionally biased region" description="Basic and acidic residues" evidence="1">
    <location>
        <begin position="205"/>
        <end position="214"/>
    </location>
</feature>
<feature type="region of interest" description="Disordered" evidence="1">
    <location>
        <begin position="1"/>
        <end position="262"/>
    </location>
</feature>
<gene>
    <name evidence="3" type="ORF">Ocin01_03037</name>
</gene>
<sequence>MAAVDSSSDSMENVGMNDAKMKEIDENSNSKEGGDEANSTNSEASSNSSSASASEDSKPEPERPSRPTCQPAKRRPDKELNHDNWDQEDEPEEKGEFRKASEEQLKERKILSARRKVKPTEGSNNPFASISLPSAPAKPSFSFDFSAPPVPSFDFSGTGSSIKAEKSGGPSSDSKSPAVTKEKEVPMDNGSDGSAVKSVPTKRRPGTDLNHENWDQEEEPEEKGEFKKATEDQLKERKILTAKRKQKSDGGNSNNPFGALSFGAPTSIGNPTSMFNFSAPAAVPSFNFSLPKNDASSAENEDNNAP</sequence>
<dbReference type="AlphaFoldDB" id="A0A1D2NEI5"/>
<evidence type="ECO:0000256" key="1">
    <source>
        <dbReference type="SAM" id="MobiDB-lite"/>
    </source>
</evidence>
<feature type="compositionally biased region" description="Polar residues" evidence="1">
    <location>
        <begin position="1"/>
        <end position="11"/>
    </location>
</feature>
<dbReference type="InterPro" id="IPR015007">
    <property type="entry name" value="NUP2/50/61"/>
</dbReference>
<feature type="compositionally biased region" description="Basic and acidic residues" evidence="1">
    <location>
        <begin position="223"/>
        <end position="239"/>
    </location>
</feature>
<evidence type="ECO:0000259" key="2">
    <source>
        <dbReference type="Pfam" id="PF08911"/>
    </source>
</evidence>
<proteinExistence type="predicted"/>
<dbReference type="Pfam" id="PF08911">
    <property type="entry name" value="NUP50"/>
    <property type="match status" value="2"/>
</dbReference>